<dbReference type="GO" id="GO:0006396">
    <property type="term" value="P:RNA processing"/>
    <property type="evidence" value="ECO:0007669"/>
    <property type="project" value="InterPro"/>
</dbReference>
<keyword evidence="6" id="KW-1185">Reference proteome</keyword>
<dbReference type="EMBL" id="CAJPIZ010004902">
    <property type="protein sequence ID" value="CAG2108056.1"/>
    <property type="molecule type" value="Genomic_DNA"/>
</dbReference>
<evidence type="ECO:0000256" key="3">
    <source>
        <dbReference type="ARBA" id="ARBA00023242"/>
    </source>
</evidence>
<dbReference type="SMART" id="SM00386">
    <property type="entry name" value="HAT"/>
    <property type="match status" value="5"/>
</dbReference>
<dbReference type="Proteomes" id="UP000759131">
    <property type="component" value="Unassembled WGS sequence"/>
</dbReference>
<gene>
    <name evidence="5" type="ORF">OSB1V03_LOCUS8051</name>
</gene>
<dbReference type="GO" id="GO:1902369">
    <property type="term" value="P:negative regulation of RNA catabolic process"/>
    <property type="evidence" value="ECO:0007669"/>
    <property type="project" value="TreeGrafter"/>
</dbReference>
<sequence length="667" mass="75605">QNIFKSSVELFCGENKCDFVLLWIQYEKSRTDGRMSAKEMRKFLKNFLRDELFRNDLNVWSEYVSFEYLLANNQTEGRKVFQTAIELMLKLNQNRDQLLKFVRKYIELEFDINCLTQMSDNLSVKHSAKDSTIQDLCLNSLLSISCGQIVSNSSPTLVLKAINVLKQVLEPTIDHIFCLVFIHYFTKVNSRQNSGQSLKQLRSVLNRALDLYPSDQQFLSLFVNIEFMSHVFCRMRKFFAKTYQSVQNQKNSHHNWNLIIYSIHSELKRLDVTNGTVRKPSAAIPPATRSRGRGESGHTSDQIFTGFDTHSGIVNRVRLLFERALNSHQLSNCVTLWRLYIKYELNCNNISKARSVFYRALQTCSYSKSRIAKKYDKTKNSGPKTHQSLLRFENRFERIGSQPLLRPPVVSATDTTAAINGSRAIFVGVGGHGVRVQRLTALDPFLFGEFSVVILVAVIDFRSETLPEPRINGVRRALAPHLAKQFPFAVLDERVPIRVNPVEDCLTRVVVLFQQLSQSLVKFVSPPLIAALPYGLAVVLVTIGRHILQRLNGLSGDPRDAPTVGLMALNADIIAVFRALGYKELSVWIHFRRLQGIGALLFGAGRSSLPTAVCPPPTPPPTPLPLDVVVEFSARNARKLKSKFRHSLNSVLVTNESLFWSQNVNIC</sequence>
<name>A0A7R9Q0G4_9ACAR</name>
<feature type="non-terminal residue" evidence="5">
    <location>
        <position position="1"/>
    </location>
</feature>
<dbReference type="InterPro" id="IPR013633">
    <property type="entry name" value="NRDE-2"/>
</dbReference>
<comment type="subcellular location">
    <subcellularLocation>
        <location evidence="1">Nucleus</location>
    </subcellularLocation>
</comment>
<organism evidence="5">
    <name type="scientific">Medioppia subpectinata</name>
    <dbReference type="NCBI Taxonomy" id="1979941"/>
    <lineage>
        <taxon>Eukaryota</taxon>
        <taxon>Metazoa</taxon>
        <taxon>Ecdysozoa</taxon>
        <taxon>Arthropoda</taxon>
        <taxon>Chelicerata</taxon>
        <taxon>Arachnida</taxon>
        <taxon>Acari</taxon>
        <taxon>Acariformes</taxon>
        <taxon>Sarcoptiformes</taxon>
        <taxon>Oribatida</taxon>
        <taxon>Brachypylina</taxon>
        <taxon>Oppioidea</taxon>
        <taxon>Oppiidae</taxon>
        <taxon>Medioppia</taxon>
    </lineage>
</organism>
<dbReference type="InterPro" id="IPR011990">
    <property type="entry name" value="TPR-like_helical_dom_sf"/>
</dbReference>
<evidence type="ECO:0000313" key="5">
    <source>
        <dbReference type="EMBL" id="CAD7627626.1"/>
    </source>
</evidence>
<dbReference type="GO" id="GO:0031048">
    <property type="term" value="P:regulatory ncRNA-mediated heterochromatin formation"/>
    <property type="evidence" value="ECO:0007669"/>
    <property type="project" value="TreeGrafter"/>
</dbReference>
<evidence type="ECO:0000256" key="1">
    <source>
        <dbReference type="ARBA" id="ARBA00004123"/>
    </source>
</evidence>
<dbReference type="PANTHER" id="PTHR13471">
    <property type="entry name" value="TETRATRICOPEPTIDE-LIKE HELICAL"/>
    <property type="match status" value="1"/>
</dbReference>
<dbReference type="OrthoDB" id="297219at2759"/>
<dbReference type="SUPFAM" id="SSF48452">
    <property type="entry name" value="TPR-like"/>
    <property type="match status" value="1"/>
</dbReference>
<dbReference type="AlphaFoldDB" id="A0A7R9Q0G4"/>
<feature type="region of interest" description="Disordered" evidence="4">
    <location>
        <begin position="278"/>
        <end position="303"/>
    </location>
</feature>
<evidence type="ECO:0000256" key="2">
    <source>
        <dbReference type="ARBA" id="ARBA00009265"/>
    </source>
</evidence>
<proteinExistence type="inferred from homology"/>
<accession>A0A7R9Q0G4</accession>
<evidence type="ECO:0000313" key="6">
    <source>
        <dbReference type="Proteomes" id="UP000759131"/>
    </source>
</evidence>
<keyword evidence="3" id="KW-0539">Nucleus</keyword>
<dbReference type="PANTHER" id="PTHR13471:SF0">
    <property type="entry name" value="NUCLEAR EXOSOME REGULATOR NRDE2"/>
    <property type="match status" value="1"/>
</dbReference>
<dbReference type="InterPro" id="IPR003107">
    <property type="entry name" value="HAT"/>
</dbReference>
<dbReference type="EMBL" id="OC859477">
    <property type="protein sequence ID" value="CAD7627626.1"/>
    <property type="molecule type" value="Genomic_DNA"/>
</dbReference>
<evidence type="ECO:0000256" key="4">
    <source>
        <dbReference type="SAM" id="MobiDB-lite"/>
    </source>
</evidence>
<protein>
    <submittedName>
        <fullName evidence="5">Uncharacterized protein</fullName>
    </submittedName>
</protein>
<dbReference type="Gene3D" id="1.25.40.10">
    <property type="entry name" value="Tetratricopeptide repeat domain"/>
    <property type="match status" value="1"/>
</dbReference>
<reference evidence="5" key="1">
    <citation type="submission" date="2020-11" db="EMBL/GenBank/DDBJ databases">
        <authorList>
            <person name="Tran Van P."/>
        </authorList>
    </citation>
    <scope>NUCLEOTIDE SEQUENCE</scope>
</reference>
<comment type="similarity">
    <text evidence="2">Belongs to the NRDE2 family.</text>
</comment>
<dbReference type="GO" id="GO:0071013">
    <property type="term" value="C:catalytic step 2 spliceosome"/>
    <property type="evidence" value="ECO:0007669"/>
    <property type="project" value="TreeGrafter"/>
</dbReference>